<organism evidence="1">
    <name type="scientific">Caulobacter sp. 602-2</name>
    <dbReference type="NCBI Taxonomy" id="2710887"/>
    <lineage>
        <taxon>Bacteria</taxon>
        <taxon>Pseudomonadati</taxon>
        <taxon>Pseudomonadota</taxon>
        <taxon>Alphaproteobacteria</taxon>
        <taxon>Caulobacterales</taxon>
        <taxon>Caulobacteraceae</taxon>
        <taxon>Caulobacter</taxon>
    </lineage>
</organism>
<sequence length="231" mass="25024">MKPERMGWAKRPLAVEDVEARLSRLPPCLAAVAGAAKAAAQGGAWEDEGGALLAGHQLDRGSEAYDVLLYPGLSASAIEAYQSLHEIAFPPALAELLRHLNGAELFQLNIYGAPLSMIQDPPLLTRSSRAPLDVGSGAHWRYGYEEADPEAVLFASRNVSYTGQVGYFMLPDGQVIGRGKGDAPTRSGPWADVSAWLTAVLAEPPYRPPPLPIRRSPWMRLRAWFGRLAQV</sequence>
<proteinExistence type="predicted"/>
<dbReference type="AlphaFoldDB" id="A0A6G4R135"/>
<dbReference type="RefSeq" id="WP_165260851.1">
    <property type="nucleotide sequence ID" value="NZ_JAAKGT010000009.1"/>
</dbReference>
<evidence type="ECO:0000313" key="1">
    <source>
        <dbReference type="EMBL" id="NGM51427.1"/>
    </source>
</evidence>
<evidence type="ECO:0008006" key="2">
    <source>
        <dbReference type="Google" id="ProtNLM"/>
    </source>
</evidence>
<comment type="caution">
    <text evidence="1">The sequence shown here is derived from an EMBL/GenBank/DDBJ whole genome shotgun (WGS) entry which is preliminary data.</text>
</comment>
<accession>A0A6G4R135</accession>
<dbReference type="EMBL" id="JAAKGT010000009">
    <property type="protein sequence ID" value="NGM51427.1"/>
    <property type="molecule type" value="Genomic_DNA"/>
</dbReference>
<gene>
    <name evidence="1" type="ORF">G5B46_17595</name>
</gene>
<name>A0A6G4R135_9CAUL</name>
<protein>
    <recommendedName>
        <fullName evidence="2">SMI1/KNR4 family protein</fullName>
    </recommendedName>
</protein>
<reference evidence="1" key="1">
    <citation type="submission" date="2020-02" db="EMBL/GenBank/DDBJ databases">
        <authorList>
            <person name="Gao J."/>
            <person name="Sun J."/>
        </authorList>
    </citation>
    <scope>NUCLEOTIDE SEQUENCE</scope>
    <source>
        <strain evidence="1">602-2</strain>
    </source>
</reference>